<keyword evidence="1" id="KW-0472">Membrane</keyword>
<keyword evidence="1" id="KW-0812">Transmembrane</keyword>
<gene>
    <name evidence="2" type="ORF">LCGC14_2388600</name>
</gene>
<comment type="caution">
    <text evidence="2">The sequence shown here is derived from an EMBL/GenBank/DDBJ whole genome shotgun (WGS) entry which is preliminary data.</text>
</comment>
<organism evidence="2">
    <name type="scientific">marine sediment metagenome</name>
    <dbReference type="NCBI Taxonomy" id="412755"/>
    <lineage>
        <taxon>unclassified sequences</taxon>
        <taxon>metagenomes</taxon>
        <taxon>ecological metagenomes</taxon>
    </lineage>
</organism>
<sequence length="87" mass="9940">MIIFLQIFVILCFIIVIIALFREKTDFLTYSVAAMLAAATATYIFSPIPFSIDEFILAIDWPVIFFLISLFTIVAILEELLIFQEIA</sequence>
<reference evidence="2" key="1">
    <citation type="journal article" date="2015" name="Nature">
        <title>Complex archaea that bridge the gap between prokaryotes and eukaryotes.</title>
        <authorList>
            <person name="Spang A."/>
            <person name="Saw J.H."/>
            <person name="Jorgensen S.L."/>
            <person name="Zaremba-Niedzwiedzka K."/>
            <person name="Martijn J."/>
            <person name="Lind A.E."/>
            <person name="van Eijk R."/>
            <person name="Schleper C."/>
            <person name="Guy L."/>
            <person name="Ettema T.J."/>
        </authorList>
    </citation>
    <scope>NUCLEOTIDE SEQUENCE</scope>
</reference>
<dbReference type="AlphaFoldDB" id="A0A0F9ETC6"/>
<evidence type="ECO:0008006" key="3">
    <source>
        <dbReference type="Google" id="ProtNLM"/>
    </source>
</evidence>
<evidence type="ECO:0000256" key="1">
    <source>
        <dbReference type="SAM" id="Phobius"/>
    </source>
</evidence>
<feature type="non-terminal residue" evidence="2">
    <location>
        <position position="87"/>
    </location>
</feature>
<evidence type="ECO:0000313" key="2">
    <source>
        <dbReference type="EMBL" id="KKL27098.1"/>
    </source>
</evidence>
<accession>A0A0F9ETC6</accession>
<name>A0A0F9ETC6_9ZZZZ</name>
<feature type="transmembrane region" description="Helical" evidence="1">
    <location>
        <begin position="5"/>
        <end position="21"/>
    </location>
</feature>
<dbReference type="EMBL" id="LAZR01035594">
    <property type="protein sequence ID" value="KKL27098.1"/>
    <property type="molecule type" value="Genomic_DNA"/>
</dbReference>
<feature type="transmembrane region" description="Helical" evidence="1">
    <location>
        <begin position="27"/>
        <end position="45"/>
    </location>
</feature>
<protein>
    <recommendedName>
        <fullName evidence="3">Citrate transporter-like domain-containing protein</fullName>
    </recommendedName>
</protein>
<keyword evidence="1" id="KW-1133">Transmembrane helix</keyword>
<feature type="transmembrane region" description="Helical" evidence="1">
    <location>
        <begin position="57"/>
        <end position="77"/>
    </location>
</feature>
<proteinExistence type="predicted"/>